<sequence length="422" mass="46568">MASESVPWSLNDSHDGGSLLLLNPTWNLITLDFGFVTLDMAPVVVEIVAGQLYYEPCSRPASRMDTTKTVYLNVEDEFVYTNYFDDFGPLHLGHTFQFCDMLSDALTAAKKAKQQLHVVSSIDIHHQTNMVCLLCCWAVLCNGQTPQRAIAPFEQLKLAPFHDATDEPCEFDLSVVDVVQGFYHSVTQAKYISRATFSATDYTYYEKVENGDLNWISPKFIAFAGPQDIPTPGATTHPPAFFVPYFLAHHVTLVIRLNDKLYDESPFVNAGISHVDLVFPDGATPTDTIIAQFLAACEATPGAVAVHCKAGLGRTGTCIACYMMKHDNFTANQAIGWLRLCRPGSVIGEQQDYLVAKQAAIRRAVVATTSPSSISRTKPRVTTRVATTATRKTATDRRAQGDRLLAAKRKHFDDAVHIAVKR</sequence>
<dbReference type="PROSITE" id="PS50054">
    <property type="entry name" value="TYR_PHOSPHATASE_DUAL"/>
    <property type="match status" value="1"/>
</dbReference>
<evidence type="ECO:0000313" key="8">
    <source>
        <dbReference type="Proteomes" id="UP000481153"/>
    </source>
</evidence>
<dbReference type="CDD" id="cd17657">
    <property type="entry name" value="CDC14_N"/>
    <property type="match status" value="1"/>
</dbReference>
<dbReference type="InterPro" id="IPR003595">
    <property type="entry name" value="Tyr_Pase_cat"/>
</dbReference>
<accession>A0A6G0X8D8</accession>
<dbReference type="PANTHER" id="PTHR23339">
    <property type="entry name" value="TYROSINE SPECIFIC PROTEIN PHOSPHATASE AND DUAL SPECIFICITY PROTEIN PHOSPHATASE"/>
    <property type="match status" value="1"/>
</dbReference>
<protein>
    <recommendedName>
        <fullName evidence="2">protein-tyrosine-phosphatase</fullName>
        <ecNumber evidence="2">3.1.3.48</ecNumber>
    </recommendedName>
</protein>
<dbReference type="PROSITE" id="PS50056">
    <property type="entry name" value="TYR_PHOSPHATASE_2"/>
    <property type="match status" value="1"/>
</dbReference>
<dbReference type="InterPro" id="IPR044506">
    <property type="entry name" value="CDC14_C"/>
</dbReference>
<name>A0A6G0X8D8_9STRA</name>
<evidence type="ECO:0000256" key="1">
    <source>
        <dbReference type="ARBA" id="ARBA00007315"/>
    </source>
</evidence>
<dbReference type="Proteomes" id="UP000481153">
    <property type="component" value="Unassembled WGS sequence"/>
</dbReference>
<evidence type="ECO:0000256" key="2">
    <source>
        <dbReference type="ARBA" id="ARBA00013064"/>
    </source>
</evidence>
<proteinExistence type="inferred from homology"/>
<dbReference type="InterPro" id="IPR000387">
    <property type="entry name" value="Tyr_Pase_dom"/>
</dbReference>
<dbReference type="SMART" id="SM00404">
    <property type="entry name" value="PTPc_motif"/>
    <property type="match status" value="1"/>
</dbReference>
<evidence type="ECO:0000313" key="7">
    <source>
        <dbReference type="EMBL" id="KAF0736247.1"/>
    </source>
</evidence>
<dbReference type="Pfam" id="PF14671">
    <property type="entry name" value="DSPn"/>
    <property type="match status" value="1"/>
</dbReference>
<organism evidence="7 8">
    <name type="scientific">Aphanomyces euteiches</name>
    <dbReference type="NCBI Taxonomy" id="100861"/>
    <lineage>
        <taxon>Eukaryota</taxon>
        <taxon>Sar</taxon>
        <taxon>Stramenopiles</taxon>
        <taxon>Oomycota</taxon>
        <taxon>Saprolegniomycetes</taxon>
        <taxon>Saprolegniales</taxon>
        <taxon>Verrucalvaceae</taxon>
        <taxon>Aphanomyces</taxon>
    </lineage>
</organism>
<keyword evidence="4" id="KW-0904">Protein phosphatase</keyword>
<dbReference type="GO" id="GO:0004725">
    <property type="term" value="F:protein tyrosine phosphatase activity"/>
    <property type="evidence" value="ECO:0007669"/>
    <property type="project" value="UniProtKB-EC"/>
</dbReference>
<feature type="domain" description="Tyrosine-protein phosphatase" evidence="5">
    <location>
        <begin position="211"/>
        <end position="367"/>
    </location>
</feature>
<dbReference type="VEuPathDB" id="FungiDB:AeMF1_011531"/>
<dbReference type="AlphaFoldDB" id="A0A6G0X8D8"/>
<gene>
    <name evidence="7" type="ORF">Ae201684_007269</name>
</gene>
<dbReference type="InterPro" id="IPR050561">
    <property type="entry name" value="PTP"/>
</dbReference>
<evidence type="ECO:0000259" key="6">
    <source>
        <dbReference type="PROSITE" id="PS50056"/>
    </source>
</evidence>
<dbReference type="InterPro" id="IPR020422">
    <property type="entry name" value="TYR_PHOSPHATASE_DUAL_dom"/>
</dbReference>
<evidence type="ECO:0000256" key="4">
    <source>
        <dbReference type="ARBA" id="ARBA00022912"/>
    </source>
</evidence>
<feature type="domain" description="Tyrosine specific protein phosphatases" evidence="6">
    <location>
        <begin position="291"/>
        <end position="353"/>
    </location>
</feature>
<keyword evidence="8" id="KW-1185">Reference proteome</keyword>
<dbReference type="InterPro" id="IPR029260">
    <property type="entry name" value="DSPn"/>
</dbReference>
<reference evidence="7 8" key="1">
    <citation type="submission" date="2019-07" db="EMBL/GenBank/DDBJ databases">
        <title>Genomics analysis of Aphanomyces spp. identifies a new class of oomycete effector associated with host adaptation.</title>
        <authorList>
            <person name="Gaulin E."/>
        </authorList>
    </citation>
    <scope>NUCLEOTIDE SEQUENCE [LARGE SCALE GENOMIC DNA]</scope>
    <source>
        <strain evidence="7 8">ATCC 201684</strain>
    </source>
</reference>
<dbReference type="InterPro" id="IPR029021">
    <property type="entry name" value="Prot-tyrosine_phosphatase-like"/>
</dbReference>
<dbReference type="PROSITE" id="PS00383">
    <property type="entry name" value="TYR_PHOSPHATASE_1"/>
    <property type="match status" value="1"/>
</dbReference>
<dbReference type="SUPFAM" id="SSF52799">
    <property type="entry name" value="(Phosphotyrosine protein) phosphatases II"/>
    <property type="match status" value="2"/>
</dbReference>
<dbReference type="CDD" id="cd14499">
    <property type="entry name" value="CDC14_C"/>
    <property type="match status" value="1"/>
</dbReference>
<comment type="similarity">
    <text evidence="1">Belongs to the protein-tyrosine phosphatase family. Non-receptor class CDC14 subfamily.</text>
</comment>
<dbReference type="InterPro" id="IPR016130">
    <property type="entry name" value="Tyr_Pase_AS"/>
</dbReference>
<dbReference type="EMBL" id="VJMJ01000089">
    <property type="protein sequence ID" value="KAF0736247.1"/>
    <property type="molecule type" value="Genomic_DNA"/>
</dbReference>
<dbReference type="Gene3D" id="3.90.190.10">
    <property type="entry name" value="Protein tyrosine phosphatase superfamily"/>
    <property type="match status" value="2"/>
</dbReference>
<dbReference type="EC" id="3.1.3.48" evidence="2"/>
<evidence type="ECO:0000259" key="5">
    <source>
        <dbReference type="PROSITE" id="PS50054"/>
    </source>
</evidence>
<evidence type="ECO:0000256" key="3">
    <source>
        <dbReference type="ARBA" id="ARBA00022801"/>
    </source>
</evidence>
<comment type="caution">
    <text evidence="7">The sequence shown here is derived from an EMBL/GenBank/DDBJ whole genome shotgun (WGS) entry which is preliminary data.</text>
</comment>
<keyword evidence="3" id="KW-0378">Hydrolase</keyword>
<dbReference type="Pfam" id="PF22785">
    <property type="entry name" value="Tc-R-P"/>
    <property type="match status" value="1"/>
</dbReference>
<dbReference type="FunFam" id="3.90.190.10:FF:000006">
    <property type="entry name" value="Dual specificity protein phosphatase CDC14B"/>
    <property type="match status" value="1"/>
</dbReference>